<dbReference type="FunFam" id="1.20.140.10:FF:000013">
    <property type="entry name" value="Acyl-coenzyme A oxidase"/>
    <property type="match status" value="1"/>
</dbReference>
<organism evidence="17">
    <name type="scientific">Mucochytrium quahogii</name>
    <dbReference type="NCBI Taxonomy" id="96639"/>
    <lineage>
        <taxon>Eukaryota</taxon>
        <taxon>Sar</taxon>
        <taxon>Stramenopiles</taxon>
        <taxon>Bigyra</taxon>
        <taxon>Labyrinthulomycetes</taxon>
        <taxon>Thraustochytrida</taxon>
        <taxon>Thraustochytriidae</taxon>
        <taxon>Mucochytrium</taxon>
    </lineage>
</organism>
<dbReference type="Pfam" id="PF01756">
    <property type="entry name" value="ACOX"/>
    <property type="match status" value="1"/>
</dbReference>
<dbReference type="EMBL" id="HBHK01002282">
    <property type="protein sequence ID" value="CAD9665431.1"/>
    <property type="molecule type" value="Transcribed_RNA"/>
</dbReference>
<keyword evidence="6 11" id="KW-0274">FAD</keyword>
<comment type="similarity">
    <text evidence="4 11">Belongs to the acyl-CoA oxidase family.</text>
</comment>
<dbReference type="FunFam" id="1.20.140.10:FF:000015">
    <property type="entry name" value="Acyl-coenzyme A oxidase"/>
    <property type="match status" value="1"/>
</dbReference>
<evidence type="ECO:0000256" key="4">
    <source>
        <dbReference type="ARBA" id="ARBA00006288"/>
    </source>
</evidence>
<dbReference type="InterPro" id="IPR046373">
    <property type="entry name" value="Acyl-CoA_Oxase/DH_mid-dom_sf"/>
</dbReference>
<accession>A0A7S2RBW8</accession>
<dbReference type="AlphaFoldDB" id="A0A7S2RBW8"/>
<dbReference type="InterPro" id="IPR009100">
    <property type="entry name" value="AcylCoA_DH/oxidase_NM_dom_sf"/>
</dbReference>
<dbReference type="Pfam" id="PF14749">
    <property type="entry name" value="Acyl-CoA_ox_N"/>
    <property type="match status" value="1"/>
</dbReference>
<protein>
    <recommendedName>
        <fullName evidence="11">Acyl-coenzyme A oxidase</fullName>
    </recommendedName>
</protein>
<dbReference type="InterPro" id="IPR012258">
    <property type="entry name" value="Acyl-CoA_oxidase"/>
</dbReference>
<dbReference type="Gene3D" id="2.40.110.10">
    <property type="entry name" value="Butyryl-CoA Dehydrogenase, subunit A, domain 2"/>
    <property type="match status" value="1"/>
</dbReference>
<dbReference type="InterPro" id="IPR036250">
    <property type="entry name" value="AcylCo_DH-like_C"/>
</dbReference>
<proteinExistence type="inferred from homology"/>
<comment type="catalytic activity">
    <reaction evidence="1">
        <text>a 2,3-saturated acyl-CoA + O2 = a (2E)-enoyl-CoA + H2O2</text>
        <dbReference type="Rhea" id="RHEA:38959"/>
        <dbReference type="ChEBI" id="CHEBI:15379"/>
        <dbReference type="ChEBI" id="CHEBI:16240"/>
        <dbReference type="ChEBI" id="CHEBI:58856"/>
        <dbReference type="ChEBI" id="CHEBI:65111"/>
        <dbReference type="EC" id="1.3.3.6"/>
    </reaction>
</comment>
<keyword evidence="8" id="KW-0560">Oxidoreductase</keyword>
<dbReference type="GO" id="GO:0005504">
    <property type="term" value="F:fatty acid binding"/>
    <property type="evidence" value="ECO:0007669"/>
    <property type="project" value="TreeGrafter"/>
</dbReference>
<dbReference type="PIRSF" id="PIRSF000168">
    <property type="entry name" value="Acyl-CoA_oxidase"/>
    <property type="match status" value="1"/>
</dbReference>
<keyword evidence="10" id="KW-0576">Peroxisome</keyword>
<evidence type="ECO:0000256" key="9">
    <source>
        <dbReference type="ARBA" id="ARBA00023098"/>
    </source>
</evidence>
<evidence type="ECO:0000256" key="8">
    <source>
        <dbReference type="ARBA" id="ARBA00023002"/>
    </source>
</evidence>
<dbReference type="PANTHER" id="PTHR10909:SF250">
    <property type="entry name" value="PEROXISOMAL ACYL-COENZYME A OXIDASE 1"/>
    <property type="match status" value="1"/>
</dbReference>
<dbReference type="GO" id="GO:0033540">
    <property type="term" value="P:fatty acid beta-oxidation using acyl-CoA oxidase"/>
    <property type="evidence" value="ECO:0007669"/>
    <property type="project" value="TreeGrafter"/>
</dbReference>
<evidence type="ECO:0000256" key="3">
    <source>
        <dbReference type="ARBA" id="ARBA00004275"/>
    </source>
</evidence>
<feature type="binding site" evidence="13">
    <location>
        <position position="183"/>
    </location>
    <ligand>
        <name>FAD</name>
        <dbReference type="ChEBI" id="CHEBI:57692"/>
    </ligand>
</feature>
<evidence type="ECO:0000256" key="13">
    <source>
        <dbReference type="PIRSR" id="PIRSR000168-2"/>
    </source>
</evidence>
<feature type="domain" description="Acyl-CoA oxidase C-alpha1" evidence="16">
    <location>
        <begin position="319"/>
        <end position="485"/>
    </location>
</feature>
<evidence type="ECO:0000256" key="7">
    <source>
        <dbReference type="ARBA" id="ARBA00022832"/>
    </source>
</evidence>
<dbReference type="InterPro" id="IPR037069">
    <property type="entry name" value="AcylCoA_DH/ox_N_sf"/>
</dbReference>
<feature type="binding site" evidence="13">
    <location>
        <position position="222"/>
    </location>
    <ligand>
        <name>FAD</name>
        <dbReference type="ChEBI" id="CHEBI:57692"/>
    </ligand>
</feature>
<evidence type="ECO:0000256" key="1">
    <source>
        <dbReference type="ARBA" id="ARBA00001201"/>
    </source>
</evidence>
<dbReference type="InterPro" id="IPR029320">
    <property type="entry name" value="Acyl-CoA_ox_N"/>
</dbReference>
<keyword evidence="7" id="KW-0276">Fatty acid metabolism</keyword>
<dbReference type="PANTHER" id="PTHR10909">
    <property type="entry name" value="ELECTRON TRANSPORT OXIDOREDUCTASE"/>
    <property type="match status" value="1"/>
</dbReference>
<evidence type="ECO:0000256" key="10">
    <source>
        <dbReference type="ARBA" id="ARBA00023140"/>
    </source>
</evidence>
<dbReference type="Gene3D" id="1.10.540.10">
    <property type="entry name" value="Acyl-CoA dehydrogenase/oxidase, N-terminal domain"/>
    <property type="match status" value="1"/>
</dbReference>
<name>A0A7S2RBW8_9STRA</name>
<dbReference type="GO" id="GO:0005777">
    <property type="term" value="C:peroxisome"/>
    <property type="evidence" value="ECO:0007669"/>
    <property type="project" value="UniProtKB-SubCell"/>
</dbReference>
<dbReference type="Pfam" id="PF22924">
    <property type="entry name" value="ACOX_C_alpha1"/>
    <property type="match status" value="1"/>
</dbReference>
<evidence type="ECO:0000313" key="17">
    <source>
        <dbReference type="EMBL" id="CAD9665431.1"/>
    </source>
</evidence>
<dbReference type="GO" id="GO:0055088">
    <property type="term" value="P:lipid homeostasis"/>
    <property type="evidence" value="ECO:0007669"/>
    <property type="project" value="TreeGrafter"/>
</dbReference>
<comment type="cofactor">
    <cofactor evidence="2">
        <name>FAD</name>
        <dbReference type="ChEBI" id="CHEBI:57692"/>
    </cofactor>
</comment>
<evidence type="ECO:0000256" key="6">
    <source>
        <dbReference type="ARBA" id="ARBA00022827"/>
    </source>
</evidence>
<dbReference type="GO" id="GO:0071949">
    <property type="term" value="F:FAD binding"/>
    <property type="evidence" value="ECO:0007669"/>
    <property type="project" value="InterPro"/>
</dbReference>
<dbReference type="InterPro" id="IPR002655">
    <property type="entry name" value="Acyl-CoA_oxidase_C"/>
</dbReference>
<evidence type="ECO:0000256" key="11">
    <source>
        <dbReference type="PIRNR" id="PIRNR000168"/>
    </source>
</evidence>
<sequence length="723" mass="80229">MSSKKSLFGTYAPPATLMGQDEETVKRKNEADRFLKQNDVETDVTGGTAHILPRERAKASFDPLKLTLVLDGNDPKQTVHRRWLWAAGEEYDNSHNCFRERGEMISDHVERFIGVHKKHTDAGYAPNSGDIMMMTNASRNAGAMGLHFGAFASTLMSQGTAEQVMEWLLPAFQMKIIGCLAQTELGHGSNVRGIRTTAHYDPATEEFVLNTPGLRSLKWWPGGLGKTSTHAVVYANLIIHGKEYGFHCFVCQLRDENHKPLPGIELGEVGPKIGDNGTDTGFMRLTNVRIPRSWFLAKNQTVGKDGEYKKVTKNSKAQYGTMLSIRSGLVMGAGYKLAQGVTIAVRYSCVRHQGFADSTAATRDSPELPIIDYKNQQYRLFKQLCLAFAFIFTGKSIGEKFNKVMQDISSGGDASDLPEMHGTSAGLKALCTYEGAAGLEECRKLCGGHGVLMASGLGTMALDYVTYNTAEGDMIILELQAARFLFKCIDQAKNKGSKVEGLTEYLNDYASEPQLSCDAQSPADFKDLGLLQRLFRARALSIVVETYDVLQDLISKKLMSFDSAWNSCAVDLVRCSRVHCHYTLLSNFVSEVSQIQDPKVKSIMTSVCQTYALINIVEDLGSFQFTALQKRSIRQAVYGLLPVIRNDAVALVDSFEFSDNILNSAIGRWDGRVYESLYNAARLSPLNEQDPFPGYTEHLRPILDLEFIQEHKKQQRVAPFSKL</sequence>
<feature type="active site" description="Proton acceptor" evidence="12">
    <location>
        <position position="471"/>
    </location>
</feature>
<dbReference type="Gene3D" id="1.20.140.10">
    <property type="entry name" value="Butyryl-CoA Dehydrogenase, subunit A, domain 3"/>
    <property type="match status" value="2"/>
</dbReference>
<evidence type="ECO:0000259" key="16">
    <source>
        <dbReference type="Pfam" id="PF22924"/>
    </source>
</evidence>
<evidence type="ECO:0000259" key="15">
    <source>
        <dbReference type="Pfam" id="PF14749"/>
    </source>
</evidence>
<evidence type="ECO:0000256" key="12">
    <source>
        <dbReference type="PIRSR" id="PIRSR000168-1"/>
    </source>
</evidence>
<dbReference type="SUPFAM" id="SSF56645">
    <property type="entry name" value="Acyl-CoA dehydrogenase NM domain-like"/>
    <property type="match status" value="1"/>
</dbReference>
<dbReference type="InterPro" id="IPR055060">
    <property type="entry name" value="ACOX_C_alpha1"/>
</dbReference>
<dbReference type="GO" id="GO:0003997">
    <property type="term" value="F:acyl-CoA oxidase activity"/>
    <property type="evidence" value="ECO:0007669"/>
    <property type="project" value="UniProtKB-EC"/>
</dbReference>
<evidence type="ECO:0000256" key="2">
    <source>
        <dbReference type="ARBA" id="ARBA00001974"/>
    </source>
</evidence>
<dbReference type="SUPFAM" id="SSF47203">
    <property type="entry name" value="Acyl-CoA dehydrogenase C-terminal domain-like"/>
    <property type="match status" value="2"/>
</dbReference>
<feature type="domain" description="Acyl-CoA oxidase C-terminal" evidence="14">
    <location>
        <begin position="531"/>
        <end position="703"/>
    </location>
</feature>
<feature type="domain" description="Acyl-coenzyme A oxidase N-terminal" evidence="15">
    <location>
        <begin position="64"/>
        <end position="177"/>
    </location>
</feature>
<keyword evidence="5 11" id="KW-0285">Flavoprotein</keyword>
<evidence type="ECO:0000259" key="14">
    <source>
        <dbReference type="Pfam" id="PF01756"/>
    </source>
</evidence>
<gene>
    <name evidence="17" type="ORF">QSP1433_LOCUS1363</name>
</gene>
<reference evidence="17" key="1">
    <citation type="submission" date="2021-01" db="EMBL/GenBank/DDBJ databases">
        <authorList>
            <person name="Corre E."/>
            <person name="Pelletier E."/>
            <person name="Niang G."/>
            <person name="Scheremetjew M."/>
            <person name="Finn R."/>
            <person name="Kale V."/>
            <person name="Holt S."/>
            <person name="Cochrane G."/>
            <person name="Meng A."/>
            <person name="Brown T."/>
            <person name="Cohen L."/>
        </authorList>
    </citation>
    <scope>NUCLEOTIDE SEQUENCE</scope>
    <source>
        <strain evidence="17">NY070348D</strain>
    </source>
</reference>
<dbReference type="FunFam" id="2.40.110.10:FF:000003">
    <property type="entry name" value="Acyl-coenzyme A oxidase"/>
    <property type="match status" value="1"/>
</dbReference>
<comment type="subcellular location">
    <subcellularLocation>
        <location evidence="3">Peroxisome</location>
    </subcellularLocation>
</comment>
<evidence type="ECO:0000256" key="5">
    <source>
        <dbReference type="ARBA" id="ARBA00022630"/>
    </source>
</evidence>
<keyword evidence="9" id="KW-0443">Lipid metabolism</keyword>